<keyword evidence="3" id="KW-1185">Reference proteome</keyword>
<proteinExistence type="predicted"/>
<gene>
    <name evidence="2" type="ordered locus">AZOLI_p60083</name>
</gene>
<feature type="region of interest" description="Disordered" evidence="1">
    <location>
        <begin position="1"/>
        <end position="24"/>
    </location>
</feature>
<evidence type="ECO:0000313" key="3">
    <source>
        <dbReference type="Proteomes" id="UP000005667"/>
    </source>
</evidence>
<reference evidence="3" key="1">
    <citation type="journal article" date="2011" name="PLoS Genet.">
        <title>Azospirillum genomes reveal transition of bacteria from aquatic to terrestrial environments.</title>
        <authorList>
            <person name="Wisniewski-Dye F."/>
            <person name="Borziak K."/>
            <person name="Khalsa-Moyers G."/>
            <person name="Alexandre G."/>
            <person name="Sukharnikov L.O."/>
            <person name="Wuichet K."/>
            <person name="Hurst G.B."/>
            <person name="McDonald W.H."/>
            <person name="Robertson J.S."/>
            <person name="Barbe V."/>
            <person name="Calteau A."/>
            <person name="Rouy Z."/>
            <person name="Mangenot S."/>
            <person name="Prigent-Combaret C."/>
            <person name="Normand P."/>
            <person name="Boyer M."/>
            <person name="Siguier P."/>
            <person name="Dessaux Y."/>
            <person name="Elmerich C."/>
            <person name="Condemine G."/>
            <person name="Krishnen G."/>
            <person name="Kennedy I."/>
            <person name="Paterson A.H."/>
            <person name="Gonzalez V."/>
            <person name="Mavingui P."/>
            <person name="Zhulin I.B."/>
        </authorList>
    </citation>
    <scope>NUCLEOTIDE SEQUENCE [LARGE SCALE GENOMIC DNA]</scope>
    <source>
        <strain evidence="3">4B</strain>
    </source>
</reference>
<dbReference type="HOGENOM" id="CLU_1912751_0_0_5"/>
<organism evidence="2 3">
    <name type="scientific">Azospirillum lipoferum (strain 4B)</name>
    <dbReference type="NCBI Taxonomy" id="862719"/>
    <lineage>
        <taxon>Bacteria</taxon>
        <taxon>Pseudomonadati</taxon>
        <taxon>Pseudomonadota</taxon>
        <taxon>Alphaproteobacteria</taxon>
        <taxon>Rhodospirillales</taxon>
        <taxon>Azospirillaceae</taxon>
        <taxon>Azospirillum</taxon>
    </lineage>
</organism>
<geneLocation type="plasmid" evidence="2 3">
    <name>AZO_p6</name>
</geneLocation>
<dbReference type="EMBL" id="FQ311874">
    <property type="protein sequence ID" value="CBS91503.1"/>
    <property type="molecule type" value="Genomic_DNA"/>
</dbReference>
<name>G7ZIM8_AZOL4</name>
<evidence type="ECO:0000313" key="2">
    <source>
        <dbReference type="EMBL" id="CBS91503.1"/>
    </source>
</evidence>
<accession>G7ZIM8</accession>
<keyword evidence="2" id="KW-0614">Plasmid</keyword>
<feature type="region of interest" description="Disordered" evidence="1">
    <location>
        <begin position="102"/>
        <end position="132"/>
    </location>
</feature>
<dbReference type="AlphaFoldDB" id="G7ZIM8"/>
<sequence>MSSSQKPSCGHRGGQNQGGTQPVPPVASFRQLIANEGIKIVKVADTMSCQLELDLVHIHAGNYDRRVRLGALEELSRRDDGNAVNLTTLIGIDHSLDTHLRPTPDGPNHQMSSLSGAEYEQRNGRRQMSHII</sequence>
<evidence type="ECO:0000256" key="1">
    <source>
        <dbReference type="SAM" id="MobiDB-lite"/>
    </source>
</evidence>
<dbReference type="KEGG" id="ali:AZOLI_p60083"/>
<dbReference type="Proteomes" id="UP000005667">
    <property type="component" value="Plasmid AZO_p6"/>
</dbReference>
<protein>
    <submittedName>
        <fullName evidence="2">Uncharacterized protein</fullName>
    </submittedName>
</protein>